<protein>
    <submittedName>
        <fullName evidence="2">Uncharacterized protein</fullName>
    </submittedName>
</protein>
<gene>
    <name evidence="2" type="ORF">A0V01_06315</name>
</gene>
<dbReference type="EMBL" id="CP014817">
    <property type="protein sequence ID" value="AMR76196.1"/>
    <property type="molecule type" value="Genomic_DNA"/>
</dbReference>
<reference evidence="2" key="1">
    <citation type="submission" date="2016-03" db="EMBL/GenBank/DDBJ databases">
        <title>Borrelia hermsii Genome sequencing and assembly.</title>
        <authorList>
            <person name="Bontemps-Gallo S."/>
            <person name="Stewart S."/>
        </authorList>
    </citation>
    <scope>NUCLEOTIDE SEQUENCE [LARGE SCALE GENOMIC DNA]</scope>
    <source>
        <strain evidence="2">DAH-2E7</strain>
        <plasmid evidence="2">unnamed</plasmid>
        <plasmid>unnamed 2</plasmid>
    </source>
</reference>
<keyword evidence="2" id="KW-0614">Plasmid</keyword>
<sequence length="448" mass="50927">MNTPKFTIKFTGVLDHASTRKSLEKDISKLEHLIKPKKSSLKSTKDILKHNLSEKKRELAKQTKYEKLRERVEKFRFTETKKLVKLGYKFEEARKKAFKRSLMSSKDRRRLEYEEMKSGKHKETILHKAIQKSILKGGSILKIATGTALGHIVGHTFQSGIGDILNFAKKSILNDARFQKLDLITSRVFKTNEKSKLDSMLQGIPGFGNSIEREDFLNSAGTLRKVLQHLGQNNDDNLKQAVAFAAKLKSTGVVSDKNSAITAVAEFLQGKSGSLYNIMSSFNKFTDKYNERAEMEYDRVATGYTFDYRTDKLKEIIKDWNSLEFPTYASEAEKIKDSLDKAQDSFGKLSASVFQPMLEKIETIAKWLTGFTVKTHIVEPIIDGIKSFFGDINEWLIKLGNQILKLTLPNWAYKWLFGSKPTTDKSHSPLLSTDTESKLETDASIRTP</sequence>
<dbReference type="InterPro" id="IPR008478">
    <property type="entry name" value="DUF759_BOR_spp"/>
</dbReference>
<feature type="region of interest" description="Disordered" evidence="1">
    <location>
        <begin position="422"/>
        <end position="448"/>
    </location>
</feature>
<name>A0AAN1CFJ2_BORHE</name>
<dbReference type="RefSeq" id="WP_062706275.1">
    <property type="nucleotide sequence ID" value="NZ_CP014817.1"/>
</dbReference>
<dbReference type="AlphaFoldDB" id="A0AAN1CFJ2"/>
<evidence type="ECO:0000313" key="3">
    <source>
        <dbReference type="Proteomes" id="UP000075229"/>
    </source>
</evidence>
<evidence type="ECO:0000313" key="2">
    <source>
        <dbReference type="EMBL" id="AMR76196.1"/>
    </source>
</evidence>
<accession>A0AAN1CFJ2</accession>
<organism evidence="2">
    <name type="scientific">Borrelia hermsii</name>
    <dbReference type="NCBI Taxonomy" id="140"/>
    <lineage>
        <taxon>Bacteria</taxon>
        <taxon>Pseudomonadati</taxon>
        <taxon>Spirochaetota</taxon>
        <taxon>Spirochaetia</taxon>
        <taxon>Spirochaetales</taxon>
        <taxon>Borreliaceae</taxon>
        <taxon>Borrelia</taxon>
    </lineage>
</organism>
<proteinExistence type="predicted"/>
<dbReference type="Pfam" id="PF05537">
    <property type="entry name" value="DUF759"/>
    <property type="match status" value="1"/>
</dbReference>
<feature type="compositionally biased region" description="Basic and acidic residues" evidence="1">
    <location>
        <begin position="435"/>
        <end position="448"/>
    </location>
</feature>
<geneLocation type="plasmid" evidence="3">
    <name>unnamed 2</name>
</geneLocation>
<evidence type="ECO:0000256" key="1">
    <source>
        <dbReference type="SAM" id="MobiDB-lite"/>
    </source>
</evidence>